<evidence type="ECO:0000259" key="4">
    <source>
        <dbReference type="PROSITE" id="PS50081"/>
    </source>
</evidence>
<dbReference type="GO" id="GO:0004674">
    <property type="term" value="F:protein serine/threonine kinase activity"/>
    <property type="evidence" value="ECO:0007669"/>
    <property type="project" value="UniProtKB-KW"/>
</dbReference>
<dbReference type="InterPro" id="IPR046349">
    <property type="entry name" value="C1-like_sf"/>
</dbReference>
<protein>
    <submittedName>
        <fullName evidence="7">Phorbol-ester/DAG-type domain-containing protein</fullName>
    </submittedName>
</protein>
<dbReference type="CDD" id="cd20817">
    <property type="entry name" value="C1_Stac"/>
    <property type="match status" value="1"/>
</dbReference>
<dbReference type="EMBL" id="UZAE01000945">
    <property type="protein sequence ID" value="VDN97936.1"/>
    <property type="molecule type" value="Genomic_DNA"/>
</dbReference>
<proteinExistence type="predicted"/>
<dbReference type="OrthoDB" id="10584519at2759"/>
<feature type="compositionally biased region" description="Polar residues" evidence="3">
    <location>
        <begin position="240"/>
        <end position="252"/>
    </location>
</feature>
<dbReference type="Proteomes" id="UP000278807">
    <property type="component" value="Unassembled WGS sequence"/>
</dbReference>
<dbReference type="Gene3D" id="3.30.60.20">
    <property type="match status" value="1"/>
</dbReference>
<dbReference type="PANTHER" id="PTHR22968">
    <property type="entry name" value="PROTEIN KINASE C, MU"/>
    <property type="match status" value="1"/>
</dbReference>
<feature type="compositionally biased region" description="Low complexity" evidence="3">
    <location>
        <begin position="253"/>
        <end position="264"/>
    </location>
</feature>
<feature type="compositionally biased region" description="Low complexity" evidence="3">
    <location>
        <begin position="222"/>
        <end position="239"/>
    </location>
</feature>
<feature type="compositionally biased region" description="Polar residues" evidence="3">
    <location>
        <begin position="360"/>
        <end position="379"/>
    </location>
</feature>
<evidence type="ECO:0000256" key="2">
    <source>
        <dbReference type="ARBA" id="ARBA00022833"/>
    </source>
</evidence>
<evidence type="ECO:0000256" key="3">
    <source>
        <dbReference type="SAM" id="MobiDB-lite"/>
    </source>
</evidence>
<dbReference type="GO" id="GO:0008270">
    <property type="term" value="F:zinc ion binding"/>
    <property type="evidence" value="ECO:0007669"/>
    <property type="project" value="UniProtKB-KW"/>
</dbReference>
<dbReference type="STRING" id="102285.A0A0R3T4U0"/>
<dbReference type="PROSITE" id="PS50081">
    <property type="entry name" value="ZF_DAG_PE_2"/>
    <property type="match status" value="1"/>
</dbReference>
<dbReference type="WBParaSite" id="HNAJ_0000207801-mRNA-1">
    <property type="protein sequence ID" value="HNAJ_0000207801-mRNA-1"/>
    <property type="gene ID" value="HNAJ_0000207801"/>
</dbReference>
<sequence>MSVPRLVTQRVSGSTSKANATGLLSTIAHSIIANKGYTRIGFPYQRDPKTLRFKGPIDELHMLLNFNVILVDQLKIWQQPLLKHREIQILAPPTSLEAFQEIFQPLESPIGTSFHPSTPKSSPNLLTLSLGAGSQGYKQVCFSLKLFNLKLFQIIEAAFTQHSQKGHSLQDRSFDRVAECSVCGGLIWGLAPQGLTCQACDISIHHRCKSGLKEACTKDSKSSNLSRSSVSNVSMSASSGTPPNITSFSVPRSSSTMNSPASSSQYPTLPEQTNSSGLLSQMNRISRRFSLKNVIQRRTSLQRPNLRLNATPAIPIPIWSGHNYRGSRIYSSWTVRKRRSHHRPSLSAMLTAEASVANSHNNAKRNSVGNFTSPLEDTASSGDRGDSRSLGLTASTEDIFHCRNSSFNELMSESASGSPLQNPSFSPSEAPISPIINEEAKVKRSNSGFSQTHHRGGSQVGLTSPEPISQVARELIN</sequence>
<keyword evidence="2" id="KW-0862">Zinc</keyword>
<evidence type="ECO:0000256" key="1">
    <source>
        <dbReference type="ARBA" id="ARBA00022723"/>
    </source>
</evidence>
<evidence type="ECO:0000313" key="6">
    <source>
        <dbReference type="Proteomes" id="UP000278807"/>
    </source>
</evidence>
<keyword evidence="6" id="KW-1185">Reference proteome</keyword>
<dbReference type="PANTHER" id="PTHR22968:SF24">
    <property type="entry name" value="SERINE_THREONINE-PROTEIN KINASE"/>
    <property type="match status" value="1"/>
</dbReference>
<dbReference type="PROSITE" id="PS00479">
    <property type="entry name" value="ZF_DAG_PE_1"/>
    <property type="match status" value="1"/>
</dbReference>
<dbReference type="InterPro" id="IPR002219">
    <property type="entry name" value="PKC_DAG/PE"/>
</dbReference>
<dbReference type="GO" id="GO:0007200">
    <property type="term" value="P:phospholipase C-activating G protein-coupled receptor signaling pathway"/>
    <property type="evidence" value="ECO:0007669"/>
    <property type="project" value="TreeGrafter"/>
</dbReference>
<feature type="region of interest" description="Disordered" evidence="3">
    <location>
        <begin position="441"/>
        <end position="477"/>
    </location>
</feature>
<feature type="region of interest" description="Disordered" evidence="3">
    <location>
        <begin position="412"/>
        <end position="431"/>
    </location>
</feature>
<dbReference type="SUPFAM" id="SSF57889">
    <property type="entry name" value="Cysteine-rich domain"/>
    <property type="match status" value="1"/>
</dbReference>
<dbReference type="AlphaFoldDB" id="A0A0R3T4U0"/>
<dbReference type="GO" id="GO:0005829">
    <property type="term" value="C:cytosol"/>
    <property type="evidence" value="ECO:0007669"/>
    <property type="project" value="TreeGrafter"/>
</dbReference>
<reference evidence="7" key="1">
    <citation type="submission" date="2017-02" db="UniProtKB">
        <authorList>
            <consortium name="WormBaseParasite"/>
        </authorList>
    </citation>
    <scope>IDENTIFICATION</scope>
</reference>
<dbReference type="Pfam" id="PF00130">
    <property type="entry name" value="C1_1"/>
    <property type="match status" value="1"/>
</dbReference>
<dbReference type="SMART" id="SM00109">
    <property type="entry name" value="C1"/>
    <property type="match status" value="1"/>
</dbReference>
<feature type="compositionally biased region" description="Polar residues" evidence="3">
    <location>
        <begin position="265"/>
        <end position="279"/>
    </location>
</feature>
<feature type="compositionally biased region" description="Polar residues" evidence="3">
    <location>
        <begin position="412"/>
        <end position="427"/>
    </location>
</feature>
<feature type="domain" description="Phorbol-ester/DAG-type" evidence="4">
    <location>
        <begin position="166"/>
        <end position="216"/>
    </location>
</feature>
<accession>A0A0R3T4U0</accession>
<keyword evidence="1" id="KW-0479">Metal-binding</keyword>
<name>A0A0R3T4U0_RODNA</name>
<gene>
    <name evidence="5" type="ORF">HNAJ_LOCUS2077</name>
</gene>
<evidence type="ECO:0000313" key="5">
    <source>
        <dbReference type="EMBL" id="VDN97936.1"/>
    </source>
</evidence>
<feature type="region of interest" description="Disordered" evidence="3">
    <location>
        <begin position="219"/>
        <end position="279"/>
    </location>
</feature>
<reference evidence="5 6" key="2">
    <citation type="submission" date="2018-11" db="EMBL/GenBank/DDBJ databases">
        <authorList>
            <consortium name="Pathogen Informatics"/>
        </authorList>
    </citation>
    <scope>NUCLEOTIDE SEQUENCE [LARGE SCALE GENOMIC DNA]</scope>
</reference>
<dbReference type="GO" id="GO:0035556">
    <property type="term" value="P:intracellular signal transduction"/>
    <property type="evidence" value="ECO:0007669"/>
    <property type="project" value="TreeGrafter"/>
</dbReference>
<feature type="region of interest" description="Disordered" evidence="3">
    <location>
        <begin position="360"/>
        <end position="392"/>
    </location>
</feature>
<evidence type="ECO:0000313" key="7">
    <source>
        <dbReference type="WBParaSite" id="HNAJ_0000207801-mRNA-1"/>
    </source>
</evidence>
<organism evidence="7">
    <name type="scientific">Rodentolepis nana</name>
    <name type="common">Dwarf tapeworm</name>
    <name type="synonym">Hymenolepis nana</name>
    <dbReference type="NCBI Taxonomy" id="102285"/>
    <lineage>
        <taxon>Eukaryota</taxon>
        <taxon>Metazoa</taxon>
        <taxon>Spiralia</taxon>
        <taxon>Lophotrochozoa</taxon>
        <taxon>Platyhelminthes</taxon>
        <taxon>Cestoda</taxon>
        <taxon>Eucestoda</taxon>
        <taxon>Cyclophyllidea</taxon>
        <taxon>Hymenolepididae</taxon>
        <taxon>Rodentolepis</taxon>
    </lineage>
</organism>
<dbReference type="GO" id="GO:0016020">
    <property type="term" value="C:membrane"/>
    <property type="evidence" value="ECO:0007669"/>
    <property type="project" value="UniProtKB-SubCell"/>
</dbReference>